<keyword evidence="1" id="KW-0732">Signal</keyword>
<evidence type="ECO:0000313" key="2">
    <source>
        <dbReference type="EMBL" id="GAL02041.1"/>
    </source>
</evidence>
<sequence>MKKSTIIFISMFLIFAFAKAQTVLKNYGNLKVHNNGQIGFHIDVINDGDSLENEGFAGFYNQNNPLSFSG</sequence>
<dbReference type="AlphaFoldDB" id="A0A090QGL1"/>
<organism evidence="2 3">
    <name type="scientific">Nonlabens ulvanivorans</name>
    <name type="common">Persicivirga ulvanivorans</name>
    <dbReference type="NCBI Taxonomy" id="906888"/>
    <lineage>
        <taxon>Bacteria</taxon>
        <taxon>Pseudomonadati</taxon>
        <taxon>Bacteroidota</taxon>
        <taxon>Flavobacteriia</taxon>
        <taxon>Flavobacteriales</taxon>
        <taxon>Flavobacteriaceae</taxon>
        <taxon>Nonlabens</taxon>
    </lineage>
</organism>
<evidence type="ECO:0000256" key="1">
    <source>
        <dbReference type="SAM" id="SignalP"/>
    </source>
</evidence>
<feature type="signal peptide" evidence="1">
    <location>
        <begin position="1"/>
        <end position="20"/>
    </location>
</feature>
<name>A0A090QGL1_NONUL</name>
<evidence type="ECO:0000313" key="3">
    <source>
        <dbReference type="Proteomes" id="UP000029226"/>
    </source>
</evidence>
<proteinExistence type="predicted"/>
<accession>A0A090QGL1</accession>
<protein>
    <submittedName>
        <fullName evidence="2">Uncharacterized protein</fullName>
    </submittedName>
</protein>
<dbReference type="EMBL" id="BBMM01000021">
    <property type="protein sequence ID" value="GAL02041.1"/>
    <property type="molecule type" value="Genomic_DNA"/>
</dbReference>
<reference evidence="2 3" key="1">
    <citation type="journal article" date="2014" name="Genome Announc.">
        <title>Draft Genome Sequences of Marine Flavobacterium Nonlabens Strains NR17, NR24, NR27, NR32, NR33, and Ara13.</title>
        <authorList>
            <person name="Nakanishi M."/>
            <person name="Meirelles P."/>
            <person name="Suzuki R."/>
            <person name="Takatani N."/>
            <person name="Mino S."/>
            <person name="Suda W."/>
            <person name="Oshima K."/>
            <person name="Hattori M."/>
            <person name="Ohkuma M."/>
            <person name="Hosokawa M."/>
            <person name="Miyashita K."/>
            <person name="Thompson F.L."/>
            <person name="Niwa A."/>
            <person name="Sawabe T."/>
            <person name="Sawabe T."/>
        </authorList>
    </citation>
    <scope>NUCLEOTIDE SEQUENCE [LARGE SCALE GENOMIC DNA]</scope>
    <source>
        <strain evidence="3">JCM19314</strain>
    </source>
</reference>
<comment type="caution">
    <text evidence="2">The sequence shown here is derived from an EMBL/GenBank/DDBJ whole genome shotgun (WGS) entry which is preliminary data.</text>
</comment>
<feature type="chain" id="PRO_5001861761" evidence="1">
    <location>
        <begin position="21"/>
        <end position="70"/>
    </location>
</feature>
<dbReference type="Proteomes" id="UP000029226">
    <property type="component" value="Unassembled WGS sequence"/>
</dbReference>
<gene>
    <name evidence="2" type="ORF">JCM19314_3738</name>
</gene>